<reference evidence="1 2" key="1">
    <citation type="submission" date="2015-05" db="EMBL/GenBank/DDBJ databases">
        <title>Draft genome of Burkholderia cepacia LK29.</title>
        <authorList>
            <person name="Chan X.Y."/>
        </authorList>
    </citation>
    <scope>NUCLEOTIDE SEQUENCE [LARGE SCALE GENOMIC DNA]</scope>
    <source>
        <strain evidence="1 2">LK29</strain>
    </source>
</reference>
<dbReference type="Proteomes" id="UP000036338">
    <property type="component" value="Unassembled WGS sequence"/>
</dbReference>
<protein>
    <submittedName>
        <fullName evidence="1">Uncharacterized protein</fullName>
    </submittedName>
</protein>
<name>A0A0J5WQA1_BURCE</name>
<dbReference type="AlphaFoldDB" id="A0A0J5WQA1"/>
<evidence type="ECO:0000313" key="1">
    <source>
        <dbReference type="EMBL" id="KML56849.1"/>
    </source>
</evidence>
<comment type="caution">
    <text evidence="1">The sequence shown here is derived from an EMBL/GenBank/DDBJ whole genome shotgun (WGS) entry which is preliminary data.</text>
</comment>
<evidence type="ECO:0000313" key="2">
    <source>
        <dbReference type="Proteomes" id="UP000036338"/>
    </source>
</evidence>
<accession>A0A0J5WQA1</accession>
<dbReference type="EMBL" id="LDWR01000025">
    <property type="protein sequence ID" value="KML56849.1"/>
    <property type="molecule type" value="Genomic_DNA"/>
</dbReference>
<sequence>MCQSAFGGVGVASVVSSMGAEGRDWLLDGHHAARARAEAIRPGGQAAGVDRPVIEAFTTGASMKSSGMRVR</sequence>
<organism evidence="1 2">
    <name type="scientific">Burkholderia cepacia</name>
    <name type="common">Pseudomonas cepacia</name>
    <dbReference type="NCBI Taxonomy" id="292"/>
    <lineage>
        <taxon>Bacteria</taxon>
        <taxon>Pseudomonadati</taxon>
        <taxon>Pseudomonadota</taxon>
        <taxon>Betaproteobacteria</taxon>
        <taxon>Burkholderiales</taxon>
        <taxon>Burkholderiaceae</taxon>
        <taxon>Burkholderia</taxon>
        <taxon>Burkholderia cepacia complex</taxon>
    </lineage>
</organism>
<proteinExistence type="predicted"/>
<gene>
    <name evidence="1" type="ORF">VL15_15615</name>
</gene>